<dbReference type="AlphaFoldDB" id="A0A3B0W672"/>
<gene>
    <name evidence="2" type="ORF">MNBD_GAMMA03-1941</name>
</gene>
<feature type="transmembrane region" description="Helical" evidence="1">
    <location>
        <begin position="15"/>
        <end position="37"/>
    </location>
</feature>
<accession>A0A3B0W672</accession>
<name>A0A3B0W672_9ZZZZ</name>
<keyword evidence="1" id="KW-0472">Membrane</keyword>
<evidence type="ECO:0000313" key="2">
    <source>
        <dbReference type="EMBL" id="VAW47833.1"/>
    </source>
</evidence>
<evidence type="ECO:0000256" key="1">
    <source>
        <dbReference type="SAM" id="Phobius"/>
    </source>
</evidence>
<sequence>MNLNNLLSDPLVRRFFLSLTVFFVILSTLLVGAWYAYGEIAKELQAQEKPKVQKLNSLQNEVKFLQRQLALYRQYGDKYQELVKKGLVKQQDRVFWTDSLIKLSDQYLIPTLKFSFSAEKPLTSALFNKIKIPNRVFYYSRLKLTMSLQHEEDLLRVLEMISQKVSPLYLVEQCKTTLLKKNTRVFADFDLLKGNVSVVCTLIIFHTHVSIK</sequence>
<reference evidence="2" key="1">
    <citation type="submission" date="2018-06" db="EMBL/GenBank/DDBJ databases">
        <authorList>
            <person name="Zhirakovskaya E."/>
        </authorList>
    </citation>
    <scope>NUCLEOTIDE SEQUENCE</scope>
</reference>
<protein>
    <submittedName>
        <fullName evidence="2">Uncharacterized protein</fullName>
    </submittedName>
</protein>
<organism evidence="2">
    <name type="scientific">hydrothermal vent metagenome</name>
    <dbReference type="NCBI Taxonomy" id="652676"/>
    <lineage>
        <taxon>unclassified sequences</taxon>
        <taxon>metagenomes</taxon>
        <taxon>ecological metagenomes</taxon>
    </lineage>
</organism>
<keyword evidence="1" id="KW-1133">Transmembrane helix</keyword>
<keyword evidence="1" id="KW-0812">Transmembrane</keyword>
<proteinExistence type="predicted"/>
<dbReference type="EMBL" id="UOFC01000168">
    <property type="protein sequence ID" value="VAW47833.1"/>
    <property type="molecule type" value="Genomic_DNA"/>
</dbReference>